<reference evidence="5" key="1">
    <citation type="submission" date="2016-10" db="EMBL/GenBank/DDBJ databases">
        <authorList>
            <person name="Varghese N."/>
            <person name="Submissions S."/>
        </authorList>
    </citation>
    <scope>NUCLEOTIDE SEQUENCE [LARGE SCALE GENOMIC DNA]</scope>
    <source>
        <strain evidence="5">DSM 22002</strain>
    </source>
</reference>
<dbReference type="EMBL" id="LT629695">
    <property type="protein sequence ID" value="SDH28573.1"/>
    <property type="molecule type" value="Genomic_DNA"/>
</dbReference>
<dbReference type="AlphaFoldDB" id="A0A1G8B6D8"/>
<dbReference type="STRING" id="399736.SAMN04489720_0683"/>
<keyword evidence="3" id="KW-0460">Magnesium</keyword>
<feature type="binding site" evidence="3">
    <location>
        <position position="55"/>
    </location>
    <ligand>
        <name>substrate</name>
    </ligand>
</feature>
<feature type="active site" description="Proton acceptor" evidence="3">
    <location>
        <position position="86"/>
    </location>
</feature>
<sequence length="256" mass="28397">MATRRGGTGILYRAYERRLRRELAGAPVPTHIAMIIDGNRRWARLNALDSVSHGHRAGAAKMHEFLEWCDELGVEVVTLYLLSHDNLASRDADELVELCAIIADLADALSTGTGWRIRHVGSASALPADLAASVGAAVERSREAPGMQVNLAVGYGGRHEVVEAIRRILESHDGTTHELAELLSPELIGEHLYTTGQPDPDLVIRTSGEQRLSDFMLWQSARSELYFMEALGPDMREVDFLRAVRDYGQRSRRFGR</sequence>
<feature type="binding site" evidence="3">
    <location>
        <position position="90"/>
    </location>
    <ligand>
        <name>substrate</name>
    </ligand>
</feature>
<dbReference type="Proteomes" id="UP000198822">
    <property type="component" value="Chromosome I"/>
</dbReference>
<gene>
    <name evidence="4" type="ORF">SAMN04489720_0683</name>
</gene>
<feature type="binding site" evidence="3">
    <location>
        <position position="205"/>
    </location>
    <ligand>
        <name>substrate</name>
    </ligand>
</feature>
<comment type="function">
    <text evidence="3">Catalyzes the condensation of isopentenyl diphosphate (IPP) with allylic pyrophosphates generating different type of terpenoids.</text>
</comment>
<organism evidence="4 5">
    <name type="scientific">Agrococcus jejuensis</name>
    <dbReference type="NCBI Taxonomy" id="399736"/>
    <lineage>
        <taxon>Bacteria</taxon>
        <taxon>Bacillati</taxon>
        <taxon>Actinomycetota</taxon>
        <taxon>Actinomycetes</taxon>
        <taxon>Micrococcales</taxon>
        <taxon>Microbacteriaceae</taxon>
        <taxon>Agrococcus</taxon>
    </lineage>
</organism>
<dbReference type="PANTHER" id="PTHR10291">
    <property type="entry name" value="DEHYDRODOLICHYL DIPHOSPHATE SYNTHASE FAMILY MEMBER"/>
    <property type="match status" value="1"/>
</dbReference>
<dbReference type="GO" id="GO:0005886">
    <property type="term" value="C:plasma membrane"/>
    <property type="evidence" value="ECO:0007669"/>
    <property type="project" value="TreeGrafter"/>
</dbReference>
<dbReference type="Gene3D" id="3.40.1180.10">
    <property type="entry name" value="Decaprenyl diphosphate synthase-like"/>
    <property type="match status" value="1"/>
</dbReference>
<keyword evidence="5" id="KW-1185">Reference proteome</keyword>
<feature type="binding site" evidence="3">
    <location>
        <begin position="38"/>
        <end position="41"/>
    </location>
    <ligand>
        <name>substrate</name>
    </ligand>
</feature>
<dbReference type="GO" id="GO:0033850">
    <property type="term" value="F:Z-farnesyl diphosphate synthase activity"/>
    <property type="evidence" value="ECO:0007669"/>
    <property type="project" value="TreeGrafter"/>
</dbReference>
<dbReference type="OrthoDB" id="4191603at2"/>
<dbReference type="GO" id="GO:0045547">
    <property type="term" value="F:ditrans,polycis-polyprenyl diphosphate synthase [(2E,6E)-farnesyl diphosphate specific] activity"/>
    <property type="evidence" value="ECO:0007669"/>
    <property type="project" value="TreeGrafter"/>
</dbReference>
<comment type="cofactor">
    <cofactor evidence="3">
        <name>Mg(2+)</name>
        <dbReference type="ChEBI" id="CHEBI:18420"/>
    </cofactor>
    <text evidence="3">Binds 2 magnesium ions per subunit.</text>
</comment>
<dbReference type="InterPro" id="IPR036424">
    <property type="entry name" value="UPP_synth-like_sf"/>
</dbReference>
<evidence type="ECO:0000256" key="1">
    <source>
        <dbReference type="ARBA" id="ARBA00022679"/>
    </source>
</evidence>
<keyword evidence="3" id="KW-0479">Metal-binding</keyword>
<feature type="active site" evidence="3">
    <location>
        <position position="37"/>
    </location>
</feature>
<feature type="binding site" evidence="3">
    <location>
        <position position="37"/>
    </location>
    <ligand>
        <name>Mg(2+)</name>
        <dbReference type="ChEBI" id="CHEBI:18420"/>
    </ligand>
</feature>
<dbReference type="InterPro" id="IPR018520">
    <property type="entry name" value="UPP_synth-like_CS"/>
</dbReference>
<protein>
    <recommendedName>
        <fullName evidence="3">Isoprenyl transferase</fullName>
        <ecNumber evidence="3">2.5.1.-</ecNumber>
    </recommendedName>
</protein>
<dbReference type="PANTHER" id="PTHR10291:SF43">
    <property type="entry name" value="DEHYDRODOLICHYL DIPHOSPHATE SYNTHASE COMPLEX SUBUNIT DHDDS"/>
    <property type="match status" value="1"/>
</dbReference>
<dbReference type="CDD" id="cd00475">
    <property type="entry name" value="Cis_IPPS"/>
    <property type="match status" value="1"/>
</dbReference>
<dbReference type="NCBIfam" id="TIGR00055">
    <property type="entry name" value="uppS"/>
    <property type="match status" value="1"/>
</dbReference>
<name>A0A1G8B6D8_9MICO</name>
<dbReference type="GO" id="GO:0016094">
    <property type="term" value="P:polyprenol biosynthetic process"/>
    <property type="evidence" value="ECO:0007669"/>
    <property type="project" value="TreeGrafter"/>
</dbReference>
<feature type="binding site" evidence="3">
    <location>
        <position position="42"/>
    </location>
    <ligand>
        <name>substrate</name>
    </ligand>
</feature>
<dbReference type="InterPro" id="IPR001441">
    <property type="entry name" value="UPP_synth-like"/>
</dbReference>
<dbReference type="PROSITE" id="PS01066">
    <property type="entry name" value="UPP_SYNTHASE"/>
    <property type="match status" value="1"/>
</dbReference>
<evidence type="ECO:0000313" key="4">
    <source>
        <dbReference type="EMBL" id="SDH28573.1"/>
    </source>
</evidence>
<proteinExistence type="inferred from homology"/>
<dbReference type="SUPFAM" id="SSF64005">
    <property type="entry name" value="Undecaprenyl diphosphate synthase"/>
    <property type="match status" value="1"/>
</dbReference>
<comment type="similarity">
    <text evidence="2">Belongs to the UPP synthase family. Z-FPP synthase subfamily.</text>
</comment>
<comment type="subunit">
    <text evidence="3">Homodimer.</text>
</comment>
<feature type="binding site" evidence="3">
    <location>
        <begin position="211"/>
        <end position="213"/>
    </location>
    <ligand>
        <name>substrate</name>
    </ligand>
</feature>
<dbReference type="HAMAP" id="MF_01139">
    <property type="entry name" value="ISPT"/>
    <property type="match status" value="1"/>
</dbReference>
<evidence type="ECO:0000256" key="2">
    <source>
        <dbReference type="ARBA" id="ARBA00038453"/>
    </source>
</evidence>
<dbReference type="EC" id="2.5.1.-" evidence="3"/>
<feature type="binding site" evidence="3">
    <location>
        <position position="224"/>
    </location>
    <ligand>
        <name>Mg(2+)</name>
        <dbReference type="ChEBI" id="CHEBI:18420"/>
    </ligand>
</feature>
<dbReference type="GO" id="GO:0000287">
    <property type="term" value="F:magnesium ion binding"/>
    <property type="evidence" value="ECO:0007669"/>
    <property type="project" value="UniProtKB-UniRule"/>
</dbReference>
<accession>A0A1G8B6D8</accession>
<comment type="caution">
    <text evidence="3">Lacks conserved residue(s) required for the propagation of feature annotation.</text>
</comment>
<evidence type="ECO:0000313" key="5">
    <source>
        <dbReference type="Proteomes" id="UP000198822"/>
    </source>
</evidence>
<feature type="binding site" evidence="3">
    <location>
        <begin position="83"/>
        <end position="85"/>
    </location>
    <ligand>
        <name>substrate</name>
    </ligand>
</feature>
<evidence type="ECO:0000256" key="3">
    <source>
        <dbReference type="HAMAP-Rule" id="MF_01139"/>
    </source>
</evidence>
<keyword evidence="1 3" id="KW-0808">Transferase</keyword>
<dbReference type="RefSeq" id="WP_092502444.1">
    <property type="nucleotide sequence ID" value="NZ_LT629695.1"/>
</dbReference>
<dbReference type="Pfam" id="PF01255">
    <property type="entry name" value="Prenyltransf"/>
    <property type="match status" value="1"/>
</dbReference>